<proteinExistence type="predicted"/>
<dbReference type="EMBL" id="LKMD01000101">
    <property type="protein sequence ID" value="PIB00196.1"/>
    <property type="molecule type" value="Genomic_DNA"/>
</dbReference>
<sequence length="165" mass="17682">MAVNKTIYVVTTAEGISTIHSTQDAANTAANALEGASVEEHELRTTGKKGTKKRTASSGESGAAPTKKAKTTKPDAQPLEGVDDVFLGKKMCFIGSMKLKRELMEQTATNHGAASTTKKMSEADVIVTGTRLSENQTQEISDNAFRTITEDEFKIWLTTGDEPAE</sequence>
<keyword evidence="5" id="KW-1185">Reference proteome</keyword>
<evidence type="ECO:0008006" key="6">
    <source>
        <dbReference type="Google" id="ProtNLM"/>
    </source>
</evidence>
<dbReference type="SUPFAM" id="SSF52113">
    <property type="entry name" value="BRCT domain"/>
    <property type="match status" value="1"/>
</dbReference>
<evidence type="ECO:0000313" key="2">
    <source>
        <dbReference type="EMBL" id="PIB00196.1"/>
    </source>
</evidence>
<dbReference type="AlphaFoldDB" id="A0A2G5I5U9"/>
<dbReference type="Proteomes" id="UP001302367">
    <property type="component" value="Chromosome 3"/>
</dbReference>
<dbReference type="EMBL" id="CP134186">
    <property type="protein sequence ID" value="WPB00054.1"/>
    <property type="molecule type" value="Genomic_DNA"/>
</dbReference>
<feature type="compositionally biased region" description="Basic residues" evidence="1">
    <location>
        <begin position="46"/>
        <end position="55"/>
    </location>
</feature>
<feature type="region of interest" description="Disordered" evidence="1">
    <location>
        <begin position="34"/>
        <end position="80"/>
    </location>
</feature>
<name>A0A2G5I5U9_CERBT</name>
<evidence type="ECO:0000256" key="1">
    <source>
        <dbReference type="SAM" id="MobiDB-lite"/>
    </source>
</evidence>
<dbReference type="OrthoDB" id="3646419at2759"/>
<dbReference type="InterPro" id="IPR036420">
    <property type="entry name" value="BRCT_dom_sf"/>
</dbReference>
<accession>A0A2G5I5U9</accession>
<reference evidence="3 5" key="2">
    <citation type="submission" date="2023-09" db="EMBL/GenBank/DDBJ databases">
        <title>Complete-Gapless Cercospora beticola genome.</title>
        <authorList>
            <person name="Wyatt N.A."/>
            <person name="Spanner R.E."/>
            <person name="Bolton M.D."/>
        </authorList>
    </citation>
    <scope>NUCLEOTIDE SEQUENCE [LARGE SCALE GENOMIC DNA]</scope>
    <source>
        <strain evidence="3">Cb09-40</strain>
    </source>
</reference>
<evidence type="ECO:0000313" key="3">
    <source>
        <dbReference type="EMBL" id="WPB00054.1"/>
    </source>
</evidence>
<reference evidence="2 4" key="1">
    <citation type="submission" date="2015-10" db="EMBL/GenBank/DDBJ databases">
        <title>The cercosporin biosynthetic gene cluster was horizontally transferred to several fungal lineages and shown to be expanded in Cercospora beticola based on microsynteny with recipient genomes.</title>
        <authorList>
            <person name="De Jonge R."/>
            <person name="Ebert M.K."/>
            <person name="Suttle J.C."/>
            <person name="Jurick Ii W.M."/>
            <person name="Secor G.A."/>
            <person name="Thomma B.P."/>
            <person name="Van De Peer Y."/>
            <person name="Bolton M.D."/>
        </authorList>
    </citation>
    <scope>NUCLEOTIDE SEQUENCE [LARGE SCALE GENOMIC DNA]</scope>
    <source>
        <strain evidence="2 4">09-40</strain>
    </source>
</reference>
<dbReference type="Gene3D" id="3.40.50.10190">
    <property type="entry name" value="BRCT domain"/>
    <property type="match status" value="1"/>
</dbReference>
<evidence type="ECO:0000313" key="4">
    <source>
        <dbReference type="Proteomes" id="UP000230605"/>
    </source>
</evidence>
<evidence type="ECO:0000313" key="5">
    <source>
        <dbReference type="Proteomes" id="UP001302367"/>
    </source>
</evidence>
<protein>
    <recommendedName>
        <fullName evidence="6">BRCT domain-containing protein</fullName>
    </recommendedName>
</protein>
<gene>
    <name evidence="2" type="ORF">CB0940_02901</name>
    <name evidence="3" type="ORF">RHO25_004673</name>
</gene>
<dbReference type="Proteomes" id="UP000230605">
    <property type="component" value="Chromosome 3"/>
</dbReference>
<organism evidence="2 4">
    <name type="scientific">Cercospora beticola</name>
    <name type="common">Sugarbeet leaf spot fungus</name>
    <dbReference type="NCBI Taxonomy" id="122368"/>
    <lineage>
        <taxon>Eukaryota</taxon>
        <taxon>Fungi</taxon>
        <taxon>Dikarya</taxon>
        <taxon>Ascomycota</taxon>
        <taxon>Pezizomycotina</taxon>
        <taxon>Dothideomycetes</taxon>
        <taxon>Dothideomycetidae</taxon>
        <taxon>Mycosphaerellales</taxon>
        <taxon>Mycosphaerellaceae</taxon>
        <taxon>Cercospora</taxon>
    </lineage>
</organism>